<evidence type="ECO:0000313" key="1">
    <source>
        <dbReference type="EMBL" id="NAO77799.1"/>
    </source>
</evidence>
<protein>
    <submittedName>
        <fullName evidence="1">Uncharacterized protein</fullName>
    </submittedName>
</protein>
<dbReference type="AlphaFoldDB" id="A0A6B2AXY3"/>
<comment type="caution">
    <text evidence="1">The sequence shown here is derived from an EMBL/GenBank/DDBJ whole genome shotgun (WGS) entry which is preliminary data.</text>
</comment>
<organism evidence="1">
    <name type="scientific">Pseudomonas syringae</name>
    <dbReference type="NCBI Taxonomy" id="317"/>
    <lineage>
        <taxon>Bacteria</taxon>
        <taxon>Pseudomonadati</taxon>
        <taxon>Pseudomonadota</taxon>
        <taxon>Gammaproteobacteria</taxon>
        <taxon>Pseudomonadales</taxon>
        <taxon>Pseudomonadaceae</taxon>
        <taxon>Pseudomonas</taxon>
    </lineage>
</organism>
<reference evidence="1" key="1">
    <citation type="journal article" date="2020" name="Phytopathology">
        <title>Zucchini vein clearing disease is caused by several lineages within Pseudomonas syringae species complex.</title>
        <authorList>
            <person name="Lacault C."/>
            <person name="Briand M."/>
            <person name="Jacques M.A."/>
            <person name="Darrasse A."/>
        </authorList>
    </citation>
    <scope>NUCLEOTIDE SEQUENCE</scope>
    <source>
        <strain evidence="1">P123</strain>
    </source>
</reference>
<gene>
    <name evidence="1" type="ORF">PspP123CL_17950</name>
</gene>
<name>A0A6B2AXY3_PSESX</name>
<dbReference type="EMBL" id="VLIF01000012">
    <property type="protein sequence ID" value="NAO77799.1"/>
    <property type="molecule type" value="Genomic_DNA"/>
</dbReference>
<sequence length="84" mass="9183">MPPYPCHANLPAARCKISGWVWRPKEKTKIRSIAKQQILSACMSRYGGCAREIFGSAGVCLFARFANLHTAATQCLATIRGGSR</sequence>
<accession>A0A6B2AXY3</accession>
<proteinExistence type="predicted"/>